<dbReference type="Proteomes" id="UP000578449">
    <property type="component" value="Unassembled WGS sequence"/>
</dbReference>
<accession>A0A840PMA5</accession>
<sequence length="55" mass="5926">MDRNISGSLASSCLASHCPGVTLLSAAIVVISFDLDLRYSKGSRDGRRLFTTPRL</sequence>
<name>A0A840PMA5_9ACTN</name>
<keyword evidence="2" id="KW-1185">Reference proteome</keyword>
<dbReference type="EMBL" id="JACHGN010000063">
    <property type="protein sequence ID" value="MBB5140618.1"/>
    <property type="molecule type" value="Genomic_DNA"/>
</dbReference>
<gene>
    <name evidence="1" type="ORF">HNP84_010391</name>
</gene>
<organism evidence="1 2">
    <name type="scientific">Thermocatellispora tengchongensis</name>
    <dbReference type="NCBI Taxonomy" id="1073253"/>
    <lineage>
        <taxon>Bacteria</taxon>
        <taxon>Bacillati</taxon>
        <taxon>Actinomycetota</taxon>
        <taxon>Actinomycetes</taxon>
        <taxon>Streptosporangiales</taxon>
        <taxon>Streptosporangiaceae</taxon>
        <taxon>Thermocatellispora</taxon>
    </lineage>
</organism>
<evidence type="ECO:0000313" key="2">
    <source>
        <dbReference type="Proteomes" id="UP000578449"/>
    </source>
</evidence>
<comment type="caution">
    <text evidence="1">The sequence shown here is derived from an EMBL/GenBank/DDBJ whole genome shotgun (WGS) entry which is preliminary data.</text>
</comment>
<dbReference type="AlphaFoldDB" id="A0A840PMA5"/>
<evidence type="ECO:0000313" key="1">
    <source>
        <dbReference type="EMBL" id="MBB5140618.1"/>
    </source>
</evidence>
<proteinExistence type="predicted"/>
<protein>
    <submittedName>
        <fullName evidence="1">Uncharacterized protein</fullName>
    </submittedName>
</protein>
<reference evidence="1 2" key="1">
    <citation type="submission" date="2020-08" db="EMBL/GenBank/DDBJ databases">
        <title>Genomic Encyclopedia of Type Strains, Phase IV (KMG-IV): sequencing the most valuable type-strain genomes for metagenomic binning, comparative biology and taxonomic classification.</title>
        <authorList>
            <person name="Goeker M."/>
        </authorList>
    </citation>
    <scope>NUCLEOTIDE SEQUENCE [LARGE SCALE GENOMIC DNA]</scope>
    <source>
        <strain evidence="1 2">DSM 45615</strain>
    </source>
</reference>
<dbReference type="RefSeq" id="WP_185057389.1">
    <property type="nucleotide sequence ID" value="NZ_BAABIX010000118.1"/>
</dbReference>